<reference evidence="2" key="1">
    <citation type="submission" date="2016-11" db="EMBL/GenBank/DDBJ databases">
        <authorList>
            <person name="Jaros S."/>
            <person name="Januszkiewicz K."/>
            <person name="Wedrychowicz H."/>
        </authorList>
    </citation>
    <scope>NUCLEOTIDE SEQUENCE [LARGE SCALE GENOMIC DNA]</scope>
    <source>
        <strain evidence="2">CGMCC 4.3555</strain>
    </source>
</reference>
<dbReference type="EMBL" id="FRBK01000058">
    <property type="protein sequence ID" value="SHN35488.1"/>
    <property type="molecule type" value="Genomic_DNA"/>
</dbReference>
<feature type="non-terminal residue" evidence="1">
    <location>
        <position position="1"/>
    </location>
</feature>
<dbReference type="Proteomes" id="UP000184388">
    <property type="component" value="Unassembled WGS sequence"/>
</dbReference>
<evidence type="ECO:0000313" key="1">
    <source>
        <dbReference type="EMBL" id="SHN35488.1"/>
    </source>
</evidence>
<gene>
    <name evidence="1" type="ORF">SAMN05216268_1581</name>
</gene>
<sequence>KARCSTNRVGRTVAAVHAIEIAWHSR</sequence>
<dbReference type="AlphaFoldDB" id="A0A9X8N9S9"/>
<organism evidence="1 2">
    <name type="scientific">Streptomyces yunnanensis</name>
    <dbReference type="NCBI Taxonomy" id="156453"/>
    <lineage>
        <taxon>Bacteria</taxon>
        <taxon>Bacillati</taxon>
        <taxon>Actinomycetota</taxon>
        <taxon>Actinomycetes</taxon>
        <taxon>Kitasatosporales</taxon>
        <taxon>Streptomycetaceae</taxon>
        <taxon>Streptomyces</taxon>
    </lineage>
</organism>
<proteinExistence type="predicted"/>
<evidence type="ECO:0000313" key="2">
    <source>
        <dbReference type="Proteomes" id="UP000184388"/>
    </source>
</evidence>
<name>A0A9X8N9S9_9ACTN</name>
<protein>
    <submittedName>
        <fullName evidence="1">Uncharacterized protein</fullName>
    </submittedName>
</protein>
<comment type="caution">
    <text evidence="1">The sequence shown here is derived from an EMBL/GenBank/DDBJ whole genome shotgun (WGS) entry which is preliminary data.</text>
</comment>
<accession>A0A9X8N9S9</accession>